<dbReference type="EMBL" id="KV448202">
    <property type="protein sequence ID" value="OAX40730.1"/>
    <property type="molecule type" value="Genomic_DNA"/>
</dbReference>
<accession>A0A1B7N7A6</accession>
<sequence>MLPVDAEVISKLQHWFGDHVGPTFDNNELSALFLGSNHHTEAADPNVEENHVGHCMHVHCHVPGMILHLSYSFFL</sequence>
<evidence type="ECO:0000313" key="2">
    <source>
        <dbReference type="Proteomes" id="UP000092154"/>
    </source>
</evidence>
<dbReference type="Proteomes" id="UP000092154">
    <property type="component" value="Unassembled WGS sequence"/>
</dbReference>
<reference evidence="1 2" key="1">
    <citation type="submission" date="2016-06" db="EMBL/GenBank/DDBJ databases">
        <title>Comparative genomics of the ectomycorrhizal sister species Rhizopogon vinicolor and Rhizopogon vesiculosus (Basidiomycota: Boletales) reveals a divergence of the mating type B locus.</title>
        <authorList>
            <consortium name="DOE Joint Genome Institute"/>
            <person name="Mujic A.B."/>
            <person name="Kuo A."/>
            <person name="Tritt A."/>
            <person name="Lipzen A."/>
            <person name="Chen C."/>
            <person name="Johnson J."/>
            <person name="Sharma A."/>
            <person name="Barry K."/>
            <person name="Grigoriev I.V."/>
            <person name="Spatafora J.W."/>
        </authorList>
    </citation>
    <scope>NUCLEOTIDE SEQUENCE [LARGE SCALE GENOMIC DNA]</scope>
    <source>
        <strain evidence="1 2">AM-OR11-026</strain>
    </source>
</reference>
<name>A0A1B7N7A6_9AGAM</name>
<gene>
    <name evidence="1" type="ORF">K503DRAFT_768326</name>
</gene>
<protein>
    <submittedName>
        <fullName evidence="1">Uncharacterized protein</fullName>
    </submittedName>
</protein>
<dbReference type="InParanoid" id="A0A1B7N7A6"/>
<dbReference type="AlphaFoldDB" id="A0A1B7N7A6"/>
<proteinExistence type="predicted"/>
<organism evidence="1 2">
    <name type="scientific">Rhizopogon vinicolor AM-OR11-026</name>
    <dbReference type="NCBI Taxonomy" id="1314800"/>
    <lineage>
        <taxon>Eukaryota</taxon>
        <taxon>Fungi</taxon>
        <taxon>Dikarya</taxon>
        <taxon>Basidiomycota</taxon>
        <taxon>Agaricomycotina</taxon>
        <taxon>Agaricomycetes</taxon>
        <taxon>Agaricomycetidae</taxon>
        <taxon>Boletales</taxon>
        <taxon>Suillineae</taxon>
        <taxon>Rhizopogonaceae</taxon>
        <taxon>Rhizopogon</taxon>
    </lineage>
</organism>
<dbReference type="OrthoDB" id="10495150at2759"/>
<keyword evidence="2" id="KW-1185">Reference proteome</keyword>
<evidence type="ECO:0000313" key="1">
    <source>
        <dbReference type="EMBL" id="OAX40730.1"/>
    </source>
</evidence>